<sequence>YRGTVHSATGETPYELMRKSVTPSLFPQLQLKHQDIVQPDRKRARVFKSGDKVLVYDKITKLNSLGIVSDIKSKNSYIVIVNNVPKHVSGDNMSHTVIIDDSEIIDDVSVTSNDPVIDTDSISMLSDDDIPETPTIQATPQQQYVRRHEPAPVSPRRLRSGRIYANRNNYKNI</sequence>
<evidence type="ECO:0000313" key="2">
    <source>
        <dbReference type="Proteomes" id="UP001497623"/>
    </source>
</evidence>
<comment type="caution">
    <text evidence="1">The sequence shown here is derived from an EMBL/GenBank/DDBJ whole genome shotgun (WGS) entry which is preliminary data.</text>
</comment>
<dbReference type="EMBL" id="CAXKWB010006157">
    <property type="protein sequence ID" value="CAL4081740.1"/>
    <property type="molecule type" value="Genomic_DNA"/>
</dbReference>
<dbReference type="AlphaFoldDB" id="A0AAV2QHV7"/>
<gene>
    <name evidence="1" type="ORF">MNOR_LOCUS11620</name>
</gene>
<accession>A0AAV2QHV7</accession>
<evidence type="ECO:0000313" key="1">
    <source>
        <dbReference type="EMBL" id="CAL4081740.1"/>
    </source>
</evidence>
<feature type="non-terminal residue" evidence="1">
    <location>
        <position position="1"/>
    </location>
</feature>
<keyword evidence="2" id="KW-1185">Reference proteome</keyword>
<reference evidence="1 2" key="1">
    <citation type="submission" date="2024-05" db="EMBL/GenBank/DDBJ databases">
        <authorList>
            <person name="Wallberg A."/>
        </authorList>
    </citation>
    <scope>NUCLEOTIDE SEQUENCE [LARGE SCALE GENOMIC DNA]</scope>
</reference>
<name>A0AAV2QHV7_MEGNR</name>
<protein>
    <submittedName>
        <fullName evidence="1">Uncharacterized protein</fullName>
    </submittedName>
</protein>
<organism evidence="1 2">
    <name type="scientific">Meganyctiphanes norvegica</name>
    <name type="common">Northern krill</name>
    <name type="synonym">Thysanopoda norvegica</name>
    <dbReference type="NCBI Taxonomy" id="48144"/>
    <lineage>
        <taxon>Eukaryota</taxon>
        <taxon>Metazoa</taxon>
        <taxon>Ecdysozoa</taxon>
        <taxon>Arthropoda</taxon>
        <taxon>Crustacea</taxon>
        <taxon>Multicrustacea</taxon>
        <taxon>Malacostraca</taxon>
        <taxon>Eumalacostraca</taxon>
        <taxon>Eucarida</taxon>
        <taxon>Euphausiacea</taxon>
        <taxon>Euphausiidae</taxon>
        <taxon>Meganyctiphanes</taxon>
    </lineage>
</organism>
<dbReference type="Proteomes" id="UP001497623">
    <property type="component" value="Unassembled WGS sequence"/>
</dbReference>
<proteinExistence type="predicted"/>